<sequence length="143" mass="16728">MTRRRIAHSFLYLFLAAGLALFIGFIAAPAITRSLAIVHEGVLTKIHAVQARGQAIWREIQARQAIRQYELQQRQPMPRNQVQQTAEQQLLKDTAWKRFYIPPEACKHPDVEDRFEICVLREAQFRKEFDRRWAAGRFAQPKS</sequence>
<evidence type="ECO:0000313" key="1">
    <source>
        <dbReference type="EMBL" id="MFC2974639.1"/>
    </source>
</evidence>
<gene>
    <name evidence="1" type="ORF">ACFOJE_20820</name>
</gene>
<organism evidence="1 2">
    <name type="scientific">Azotobacter bryophylli</name>
    <dbReference type="NCBI Taxonomy" id="1986537"/>
    <lineage>
        <taxon>Bacteria</taxon>
        <taxon>Pseudomonadati</taxon>
        <taxon>Pseudomonadota</taxon>
        <taxon>Gammaproteobacteria</taxon>
        <taxon>Pseudomonadales</taxon>
        <taxon>Pseudomonadaceae</taxon>
        <taxon>Azotobacter</taxon>
    </lineage>
</organism>
<dbReference type="EMBL" id="JBHRSJ010000035">
    <property type="protein sequence ID" value="MFC2974639.1"/>
    <property type="molecule type" value="Genomic_DNA"/>
</dbReference>
<evidence type="ECO:0000313" key="2">
    <source>
        <dbReference type="Proteomes" id="UP001595457"/>
    </source>
</evidence>
<reference evidence="2" key="1">
    <citation type="journal article" date="2019" name="Int. J. Syst. Evol. Microbiol.">
        <title>The Global Catalogue of Microorganisms (GCM) 10K type strain sequencing project: providing services to taxonomists for standard genome sequencing and annotation.</title>
        <authorList>
            <consortium name="The Broad Institute Genomics Platform"/>
            <consortium name="The Broad Institute Genome Sequencing Center for Infectious Disease"/>
            <person name="Wu L."/>
            <person name="Ma J."/>
        </authorList>
    </citation>
    <scope>NUCLEOTIDE SEQUENCE [LARGE SCALE GENOMIC DNA]</scope>
    <source>
        <strain evidence="2">KCTC 62195</strain>
    </source>
</reference>
<accession>A0ABV7AYI8</accession>
<name>A0ABV7AYI8_9GAMM</name>
<keyword evidence="2" id="KW-1185">Reference proteome</keyword>
<dbReference type="RefSeq" id="WP_377816896.1">
    <property type="nucleotide sequence ID" value="NZ_JBHRSJ010000035.1"/>
</dbReference>
<comment type="caution">
    <text evidence="1">The sequence shown here is derived from an EMBL/GenBank/DDBJ whole genome shotgun (WGS) entry which is preliminary data.</text>
</comment>
<dbReference type="Proteomes" id="UP001595457">
    <property type="component" value="Unassembled WGS sequence"/>
</dbReference>
<proteinExistence type="predicted"/>
<protein>
    <submittedName>
        <fullName evidence="1">Uncharacterized protein</fullName>
    </submittedName>
</protein>